<dbReference type="SUPFAM" id="SSF54593">
    <property type="entry name" value="Glyoxalase/Bleomycin resistance protein/Dihydroxybiphenyl dioxygenase"/>
    <property type="match status" value="1"/>
</dbReference>
<evidence type="ECO:0000313" key="2">
    <source>
        <dbReference type="EMBL" id="MFH6984945.1"/>
    </source>
</evidence>
<gene>
    <name evidence="2" type="ORF">ACHKAR_15930</name>
</gene>
<protein>
    <submittedName>
        <fullName evidence="2">VOC family protein</fullName>
    </submittedName>
</protein>
<dbReference type="Proteomes" id="UP001610063">
    <property type="component" value="Unassembled WGS sequence"/>
</dbReference>
<dbReference type="InterPro" id="IPR037523">
    <property type="entry name" value="VOC_core"/>
</dbReference>
<sequence length="125" mass="14118">MGINSQGLRTTIYKVDDLAEARSWYERAFGVSPYFDQPFYVGFDIGGYELGLLPEKVEGIRTENVLTYWAVEDITDAYDKMVSHGAKELETPNDVGEGIKVALVKDPWLNVIGLIYNPFFKQKSS</sequence>
<dbReference type="InterPro" id="IPR029068">
    <property type="entry name" value="Glyas_Bleomycin-R_OHBP_Dase"/>
</dbReference>
<feature type="domain" description="VOC" evidence="1">
    <location>
        <begin position="7"/>
        <end position="117"/>
    </location>
</feature>
<proteinExistence type="predicted"/>
<dbReference type="PROSITE" id="PS51819">
    <property type="entry name" value="VOC"/>
    <property type="match status" value="1"/>
</dbReference>
<dbReference type="RefSeq" id="WP_159583212.1">
    <property type="nucleotide sequence ID" value="NZ_JBIPKE010000019.1"/>
</dbReference>
<evidence type="ECO:0000313" key="3">
    <source>
        <dbReference type="Proteomes" id="UP001610063"/>
    </source>
</evidence>
<dbReference type="Pfam" id="PF00903">
    <property type="entry name" value="Glyoxalase"/>
    <property type="match status" value="1"/>
</dbReference>
<evidence type="ECO:0000259" key="1">
    <source>
        <dbReference type="PROSITE" id="PS51819"/>
    </source>
</evidence>
<dbReference type="InterPro" id="IPR004360">
    <property type="entry name" value="Glyas_Fos-R_dOase_dom"/>
</dbReference>
<keyword evidence="3" id="KW-1185">Reference proteome</keyword>
<comment type="caution">
    <text evidence="2">The sequence shown here is derived from an EMBL/GenBank/DDBJ whole genome shotgun (WGS) entry which is preliminary data.</text>
</comment>
<name>A0ABW7NBQ5_9BACT</name>
<reference evidence="2 3" key="1">
    <citation type="journal article" date="2013" name="Int. J. Syst. Evol. Microbiol.">
        <title>Marinoscillum luteum sp. nov., isolated from marine sediment.</title>
        <authorList>
            <person name="Cha I.T."/>
            <person name="Park S.J."/>
            <person name="Kim S.J."/>
            <person name="Kim J.G."/>
            <person name="Jung M.Y."/>
            <person name="Shin K.S."/>
            <person name="Kwon K.K."/>
            <person name="Yang S.H."/>
            <person name="Seo Y.S."/>
            <person name="Rhee S.K."/>
        </authorList>
    </citation>
    <scope>NUCLEOTIDE SEQUENCE [LARGE SCALE GENOMIC DNA]</scope>
    <source>
        <strain evidence="2 3">KCTC 23939</strain>
    </source>
</reference>
<dbReference type="EMBL" id="JBIPKE010000019">
    <property type="protein sequence ID" value="MFH6984945.1"/>
    <property type="molecule type" value="Genomic_DNA"/>
</dbReference>
<organism evidence="2 3">
    <name type="scientific">Marinoscillum luteum</name>
    <dbReference type="NCBI Taxonomy" id="861051"/>
    <lineage>
        <taxon>Bacteria</taxon>
        <taxon>Pseudomonadati</taxon>
        <taxon>Bacteroidota</taxon>
        <taxon>Cytophagia</taxon>
        <taxon>Cytophagales</taxon>
        <taxon>Reichenbachiellaceae</taxon>
        <taxon>Marinoscillum</taxon>
    </lineage>
</organism>
<accession>A0ABW7NBQ5</accession>
<dbReference type="Gene3D" id="3.10.180.10">
    <property type="entry name" value="2,3-Dihydroxybiphenyl 1,2-Dioxygenase, domain 1"/>
    <property type="match status" value="1"/>
</dbReference>